<proteinExistence type="predicted"/>
<keyword evidence="2" id="KW-1185">Reference proteome</keyword>
<dbReference type="Proteomes" id="UP000814128">
    <property type="component" value="Unassembled WGS sequence"/>
</dbReference>
<evidence type="ECO:0000313" key="1">
    <source>
        <dbReference type="EMBL" id="KAI0026592.1"/>
    </source>
</evidence>
<reference evidence="1" key="2">
    <citation type="journal article" date="2022" name="New Phytol.">
        <title>Evolutionary transition to the ectomycorrhizal habit in the genomes of a hyperdiverse lineage of mushroom-forming fungi.</title>
        <authorList>
            <person name="Looney B."/>
            <person name="Miyauchi S."/>
            <person name="Morin E."/>
            <person name="Drula E."/>
            <person name="Courty P.E."/>
            <person name="Kohler A."/>
            <person name="Kuo A."/>
            <person name="LaButti K."/>
            <person name="Pangilinan J."/>
            <person name="Lipzen A."/>
            <person name="Riley R."/>
            <person name="Andreopoulos W."/>
            <person name="He G."/>
            <person name="Johnson J."/>
            <person name="Nolan M."/>
            <person name="Tritt A."/>
            <person name="Barry K.W."/>
            <person name="Grigoriev I.V."/>
            <person name="Nagy L.G."/>
            <person name="Hibbett D."/>
            <person name="Henrissat B."/>
            <person name="Matheny P.B."/>
            <person name="Labbe J."/>
            <person name="Martin F.M."/>
        </authorList>
    </citation>
    <scope>NUCLEOTIDE SEQUENCE</scope>
    <source>
        <strain evidence="1">EC-137</strain>
    </source>
</reference>
<reference evidence="1" key="1">
    <citation type="submission" date="2021-02" db="EMBL/GenBank/DDBJ databases">
        <authorList>
            <consortium name="DOE Joint Genome Institute"/>
            <person name="Ahrendt S."/>
            <person name="Looney B.P."/>
            <person name="Miyauchi S."/>
            <person name="Morin E."/>
            <person name="Drula E."/>
            <person name="Courty P.E."/>
            <person name="Chicoki N."/>
            <person name="Fauchery L."/>
            <person name="Kohler A."/>
            <person name="Kuo A."/>
            <person name="Labutti K."/>
            <person name="Pangilinan J."/>
            <person name="Lipzen A."/>
            <person name="Riley R."/>
            <person name="Andreopoulos W."/>
            <person name="He G."/>
            <person name="Johnson J."/>
            <person name="Barry K.W."/>
            <person name="Grigoriev I.V."/>
            <person name="Nagy L."/>
            <person name="Hibbett D."/>
            <person name="Henrissat B."/>
            <person name="Matheny P.B."/>
            <person name="Labbe J."/>
            <person name="Martin F."/>
        </authorList>
    </citation>
    <scope>NUCLEOTIDE SEQUENCE</scope>
    <source>
        <strain evidence="1">EC-137</strain>
    </source>
</reference>
<protein>
    <submittedName>
        <fullName evidence="1">Uncharacterized protein</fullName>
    </submittedName>
</protein>
<accession>A0ACB8Q4H4</accession>
<organism evidence="1 2">
    <name type="scientific">Vararia minispora EC-137</name>
    <dbReference type="NCBI Taxonomy" id="1314806"/>
    <lineage>
        <taxon>Eukaryota</taxon>
        <taxon>Fungi</taxon>
        <taxon>Dikarya</taxon>
        <taxon>Basidiomycota</taxon>
        <taxon>Agaricomycotina</taxon>
        <taxon>Agaricomycetes</taxon>
        <taxon>Russulales</taxon>
        <taxon>Lachnocladiaceae</taxon>
        <taxon>Vararia</taxon>
    </lineage>
</organism>
<dbReference type="EMBL" id="MU274363">
    <property type="protein sequence ID" value="KAI0026592.1"/>
    <property type="molecule type" value="Genomic_DNA"/>
</dbReference>
<feature type="non-terminal residue" evidence="1">
    <location>
        <position position="1"/>
    </location>
</feature>
<name>A0ACB8Q4H4_9AGAM</name>
<sequence>WSHYLSLCEKADDQLVDDLKSISDGILVFTGLFAAVVAQLLSATYSLLQPDSTDQSAAVLLQISQQLAGAANGTSIPASLPSAFDVFTPPAYAVRLNALWFLALILSTFAAFMATLIQQWAR</sequence>
<comment type="caution">
    <text evidence="1">The sequence shown here is derived from an EMBL/GenBank/DDBJ whole genome shotgun (WGS) entry which is preliminary data.</text>
</comment>
<gene>
    <name evidence="1" type="ORF">K488DRAFT_29454</name>
</gene>
<feature type="non-terminal residue" evidence="1">
    <location>
        <position position="122"/>
    </location>
</feature>
<evidence type="ECO:0000313" key="2">
    <source>
        <dbReference type="Proteomes" id="UP000814128"/>
    </source>
</evidence>